<sequence length="81" mass="9350">MKEYVLLFLQDQWLRHRGRTLGLLLGAIFGICVLLFGFWHIVFVLLCAAVGMYIGLQAERAGSWTELIDTSALHRLFRRMP</sequence>
<comment type="caution">
    <text evidence="2">The sequence shown here is derived from an EMBL/GenBank/DDBJ whole genome shotgun (WGS) entry which is preliminary data.</text>
</comment>
<dbReference type="RefSeq" id="WP_006696311.1">
    <property type="nucleotide sequence ID" value="NZ_JH376858.1"/>
</dbReference>
<gene>
    <name evidence="2" type="ORF">HMPREF9432_00984</name>
</gene>
<dbReference type="Proteomes" id="UP000003175">
    <property type="component" value="Unassembled WGS sequence"/>
</dbReference>
<keyword evidence="1" id="KW-1133">Transmembrane helix</keyword>
<keyword evidence="1" id="KW-0472">Membrane</keyword>
<name>A0ABN0DQ08_9FIRM</name>
<feature type="transmembrane region" description="Helical" evidence="1">
    <location>
        <begin position="21"/>
        <end position="54"/>
    </location>
</feature>
<keyword evidence="1" id="KW-0812">Transmembrane</keyword>
<accession>A0ABN0DQ08</accession>
<evidence type="ECO:0000256" key="1">
    <source>
        <dbReference type="SAM" id="Phobius"/>
    </source>
</evidence>
<dbReference type="InterPro" id="IPR018730">
    <property type="entry name" value="DUF2273"/>
</dbReference>
<evidence type="ECO:0000313" key="3">
    <source>
        <dbReference type="Proteomes" id="UP000003175"/>
    </source>
</evidence>
<proteinExistence type="predicted"/>
<dbReference type="Pfam" id="PF10031">
    <property type="entry name" value="DUF2273"/>
    <property type="match status" value="1"/>
</dbReference>
<evidence type="ECO:0008006" key="4">
    <source>
        <dbReference type="Google" id="ProtNLM"/>
    </source>
</evidence>
<organism evidence="2 3">
    <name type="scientific">Selenomonas noxia F0398</name>
    <dbReference type="NCBI Taxonomy" id="702437"/>
    <lineage>
        <taxon>Bacteria</taxon>
        <taxon>Bacillati</taxon>
        <taxon>Bacillota</taxon>
        <taxon>Negativicutes</taxon>
        <taxon>Selenomonadales</taxon>
        <taxon>Selenomonadaceae</taxon>
        <taxon>Selenomonas</taxon>
    </lineage>
</organism>
<protein>
    <recommendedName>
        <fullName evidence="4">DUF2273 domain-containing protein</fullName>
    </recommendedName>
</protein>
<reference evidence="2 3" key="1">
    <citation type="submission" date="2011-08" db="EMBL/GenBank/DDBJ databases">
        <title>The Genome Sequence of Selenomonas noxia F0398.</title>
        <authorList>
            <consortium name="The Broad Institute Genome Sequencing Platform"/>
            <person name="Earl A."/>
            <person name="Ward D."/>
            <person name="Feldgarden M."/>
            <person name="Gevers D."/>
            <person name="Izard J."/>
            <person name="Ganesan A."/>
            <person name="Blanton J.M."/>
            <person name="Baranova O.V."/>
            <person name="Tanner A.C."/>
            <person name="Dewhirst F.E."/>
            <person name="Young S.K."/>
            <person name="Zeng Q."/>
            <person name="Gargeya S."/>
            <person name="Fitzgerald M."/>
            <person name="Haas B."/>
            <person name="Abouelleil A."/>
            <person name="Alvarado L."/>
            <person name="Arachchi H.M."/>
            <person name="Berlin A."/>
            <person name="Brown A."/>
            <person name="Chapman S.B."/>
            <person name="Chen Z."/>
            <person name="Dunbar C."/>
            <person name="Freedman E."/>
            <person name="Gearin G."/>
            <person name="Gellesch M."/>
            <person name="Goldberg J."/>
            <person name="Griggs A."/>
            <person name="Gujja S."/>
            <person name="Heiman D."/>
            <person name="Howarth C."/>
            <person name="Larson L."/>
            <person name="Lui A."/>
            <person name="MacDonald P.J.P."/>
            <person name="Montmayeur A."/>
            <person name="Murphy C."/>
            <person name="Neiman D."/>
            <person name="Pearson M."/>
            <person name="Priest M."/>
            <person name="Roberts A."/>
            <person name="Saif S."/>
            <person name="Shea T."/>
            <person name="Shenoy N."/>
            <person name="Sisk P."/>
            <person name="Stolte C."/>
            <person name="Sykes S."/>
            <person name="Wortman J."/>
            <person name="Nusbaum C."/>
            <person name="Birren B."/>
        </authorList>
    </citation>
    <scope>NUCLEOTIDE SEQUENCE [LARGE SCALE GENOMIC DNA]</scope>
    <source>
        <strain evidence="2 3">F0398</strain>
    </source>
</reference>
<dbReference type="EMBL" id="ADGH01000008">
    <property type="protein sequence ID" value="EHG24954.1"/>
    <property type="molecule type" value="Genomic_DNA"/>
</dbReference>
<evidence type="ECO:0000313" key="2">
    <source>
        <dbReference type="EMBL" id="EHG24954.1"/>
    </source>
</evidence>
<keyword evidence="3" id="KW-1185">Reference proteome</keyword>